<dbReference type="SUPFAM" id="SSF111369">
    <property type="entry name" value="HlyD-like secretion proteins"/>
    <property type="match status" value="3"/>
</dbReference>
<dbReference type="Proteomes" id="UP000382040">
    <property type="component" value="Unassembled WGS sequence"/>
</dbReference>
<dbReference type="PANTHER" id="PTHR30438">
    <property type="entry name" value="36 KDA ANTIGEN-RELATED"/>
    <property type="match status" value="1"/>
</dbReference>
<keyword evidence="3" id="KW-1133">Transmembrane helix</keyword>
<name>A0A5E5BXU0_9BURK</name>
<dbReference type="Gene3D" id="2.40.30.170">
    <property type="match status" value="1"/>
</dbReference>
<protein>
    <submittedName>
        <fullName evidence="5">Hemolysin D</fullName>
    </submittedName>
</protein>
<dbReference type="OrthoDB" id="9778236at2"/>
<dbReference type="Pfam" id="PF25876">
    <property type="entry name" value="HH_MFP_RND"/>
    <property type="match status" value="1"/>
</dbReference>
<evidence type="ECO:0000259" key="4">
    <source>
        <dbReference type="Pfam" id="PF25876"/>
    </source>
</evidence>
<keyword evidence="3" id="KW-0812">Transmembrane</keyword>
<keyword evidence="6" id="KW-1185">Reference proteome</keyword>
<sequence length="357" mass="37815">MTLPNAKKLVPVLIVLAVAGLGWYGWKTYSHTGPGAGFASGNGRIEATEVDVATKLPGRVEAIYVREGDFVKAGQVLAKMQIDTLNAQRDEARAQYQQAITNVAASQAQAAARVSDKATAEANVAAREAELDAAQRRLSRSETLSKEGASSAQELDDDRARVRSTRAAVTAARAQVAAAQSAVEAANAQVTGAKSTVLAAQATVNRIEADITDSDLKAPRDGRVQYRVAQPGEVLAAGGKVLNLVDLSDVYMTFFLPEAVAGRLAIGAEARIILDAAPQYVIPASISFVSSTAQFTPKTVETESERQKLMFRVRAQIAPALLQQHLSLVKTGLPGVAWVKSDSQAAWPAQLQTTLPQ</sequence>
<organism evidence="5 6">
    <name type="scientific">Pandoraea bronchicola</name>
    <dbReference type="NCBI Taxonomy" id="2508287"/>
    <lineage>
        <taxon>Bacteria</taxon>
        <taxon>Pseudomonadati</taxon>
        <taxon>Pseudomonadota</taxon>
        <taxon>Betaproteobacteria</taxon>
        <taxon>Burkholderiales</taxon>
        <taxon>Burkholderiaceae</taxon>
        <taxon>Pandoraea</taxon>
    </lineage>
</organism>
<feature type="transmembrane region" description="Helical" evidence="3">
    <location>
        <begin position="9"/>
        <end position="26"/>
    </location>
</feature>
<dbReference type="EMBL" id="CABPST010000013">
    <property type="protein sequence ID" value="VVE90146.1"/>
    <property type="molecule type" value="Genomic_DNA"/>
</dbReference>
<keyword evidence="3" id="KW-0472">Membrane</keyword>
<reference evidence="5 6" key="1">
    <citation type="submission" date="2019-08" db="EMBL/GenBank/DDBJ databases">
        <authorList>
            <person name="Peeters C."/>
        </authorList>
    </citation>
    <scope>NUCLEOTIDE SEQUENCE [LARGE SCALE GENOMIC DNA]</scope>
    <source>
        <strain evidence="5 6">LMG 20603</strain>
    </source>
</reference>
<dbReference type="Gene3D" id="1.10.287.470">
    <property type="entry name" value="Helix hairpin bin"/>
    <property type="match status" value="1"/>
</dbReference>
<evidence type="ECO:0000313" key="5">
    <source>
        <dbReference type="EMBL" id="VVE90146.1"/>
    </source>
</evidence>
<dbReference type="PRINTS" id="PR01490">
    <property type="entry name" value="RTXTOXIND"/>
</dbReference>
<dbReference type="RefSeq" id="WP_150561294.1">
    <property type="nucleotide sequence ID" value="NZ_CABPST010000013.1"/>
</dbReference>
<dbReference type="Gene3D" id="2.40.50.100">
    <property type="match status" value="1"/>
</dbReference>
<dbReference type="InterPro" id="IPR058624">
    <property type="entry name" value="MdtA-like_HH"/>
</dbReference>
<feature type="region of interest" description="Disordered" evidence="2">
    <location>
        <begin position="138"/>
        <end position="159"/>
    </location>
</feature>
<evidence type="ECO:0000256" key="1">
    <source>
        <dbReference type="SAM" id="Coils"/>
    </source>
</evidence>
<evidence type="ECO:0000256" key="2">
    <source>
        <dbReference type="SAM" id="MobiDB-lite"/>
    </source>
</evidence>
<feature type="domain" description="Multidrug resistance protein MdtA-like alpha-helical hairpin" evidence="4">
    <location>
        <begin position="118"/>
        <end position="180"/>
    </location>
</feature>
<proteinExistence type="predicted"/>
<dbReference type="AlphaFoldDB" id="A0A5E5BXU0"/>
<dbReference type="GO" id="GO:0005886">
    <property type="term" value="C:plasma membrane"/>
    <property type="evidence" value="ECO:0007669"/>
    <property type="project" value="TreeGrafter"/>
</dbReference>
<accession>A0A5E5BXU0</accession>
<dbReference type="PANTHER" id="PTHR30438:SF2">
    <property type="entry name" value="MEMBRANE PROTEIN"/>
    <property type="match status" value="1"/>
</dbReference>
<feature type="coiled-coil region" evidence="1">
    <location>
        <begin position="82"/>
        <end position="137"/>
    </location>
</feature>
<evidence type="ECO:0000256" key="3">
    <source>
        <dbReference type="SAM" id="Phobius"/>
    </source>
</evidence>
<keyword evidence="1" id="KW-0175">Coiled coil</keyword>
<evidence type="ECO:0000313" key="6">
    <source>
        <dbReference type="Proteomes" id="UP000382040"/>
    </source>
</evidence>
<gene>
    <name evidence="5" type="ORF">PBR20603_04126</name>
</gene>